<feature type="binding site" evidence="11">
    <location>
        <position position="27"/>
    </location>
    <ligand>
        <name>ATP</name>
        <dbReference type="ChEBI" id="CHEBI:30616"/>
    </ligand>
</feature>
<feature type="binding site" evidence="11">
    <location>
        <position position="160"/>
    </location>
    <ligand>
        <name>CTP</name>
        <dbReference type="ChEBI" id="CHEBI:37563"/>
    </ligand>
</feature>
<sequence>MQLPFLKAVPLLEAIETAGFEAYFVGGSVRDSLLNRKIADVDIATSALPAELKKIFPRTVDLGIEHGTILVLYNGVPYEITTFRTESQYTDHRRPDNVEFIRSLNEDLKRRDFTMNAMAMDKTGNIIDPFHGTVSISDQQIKTVGKASDRFGEDALRIMRALRFVSQLGFSIEHGTFAALKKQGHLLESIAVERRTAEFEKLLAGKYVSKALPLLLEAGIHSYLPGLAGKKKCLSDLARCGTAGFTIEEMWSLLLYFMNLNDQEAEDFLRKWKLPVKKMKHCIHILKWLDFRLGDNWDAESAYHSGKSVMLSAERIFHCLAGGEAVLDKLEALFDSLPIKNSSELDVNGNDLISWFDRKPGPWIKEAVSDIEKAVLLGKVRNTKAEIKEWLLKCNQSSGKD</sequence>
<comment type="subunit">
    <text evidence="11">Homodimer.</text>
</comment>
<feature type="binding site" evidence="11">
    <location>
        <position position="154"/>
    </location>
    <ligand>
        <name>CTP</name>
        <dbReference type="ChEBI" id="CHEBI:37563"/>
    </ligand>
</feature>
<feature type="binding site" evidence="11">
    <location>
        <position position="111"/>
    </location>
    <ligand>
        <name>ATP</name>
        <dbReference type="ChEBI" id="CHEBI:30616"/>
    </ligand>
</feature>
<dbReference type="EC" id="2.7.7.72" evidence="11"/>
<dbReference type="Gene3D" id="1.10.110.30">
    <property type="match status" value="1"/>
</dbReference>
<dbReference type="GO" id="GO:0160016">
    <property type="term" value="F:CCACCA tRNA nucleotidyltransferase activity"/>
    <property type="evidence" value="ECO:0007669"/>
    <property type="project" value="RHEA"/>
</dbReference>
<feature type="binding site" evidence="11">
    <location>
        <position position="163"/>
    </location>
    <ligand>
        <name>CTP</name>
        <dbReference type="ChEBI" id="CHEBI:37563"/>
    </ligand>
</feature>
<feature type="binding site" evidence="11">
    <location>
        <position position="157"/>
    </location>
    <ligand>
        <name>CTP</name>
        <dbReference type="ChEBI" id="CHEBI:37563"/>
    </ligand>
</feature>
<comment type="caution">
    <text evidence="15">The sequence shown here is derived from an EMBL/GenBank/DDBJ whole genome shotgun (WGS) entry which is preliminary data.</text>
</comment>
<keyword evidence="2 11" id="KW-0808">Transferase</keyword>
<evidence type="ECO:0000313" key="16">
    <source>
        <dbReference type="Proteomes" id="UP000295689"/>
    </source>
</evidence>
<protein>
    <recommendedName>
        <fullName evidence="11">CCA-adding enzyme</fullName>
        <ecNumber evidence="11">2.7.7.72</ecNumber>
    </recommendedName>
    <alternativeName>
        <fullName evidence="11">CCA tRNA nucleotidyltransferase</fullName>
    </alternativeName>
    <alternativeName>
        <fullName evidence="11">tRNA CCA-pyrophosphorylase</fullName>
    </alternativeName>
    <alternativeName>
        <fullName evidence="11">tRNA adenylyl-/cytidylyl- transferase</fullName>
    </alternativeName>
    <alternativeName>
        <fullName evidence="11">tRNA nucleotidyltransferase</fullName>
    </alternativeName>
    <alternativeName>
        <fullName evidence="11">tRNA-NT</fullName>
    </alternativeName>
</protein>
<keyword evidence="4 11" id="KW-0548">Nucleotidyltransferase</keyword>
<dbReference type="Gene3D" id="1.10.246.80">
    <property type="match status" value="1"/>
</dbReference>
<feature type="binding site" evidence="11">
    <location>
        <position position="157"/>
    </location>
    <ligand>
        <name>ATP</name>
        <dbReference type="ChEBI" id="CHEBI:30616"/>
    </ligand>
</feature>
<evidence type="ECO:0000256" key="10">
    <source>
        <dbReference type="ARBA" id="ARBA00022884"/>
    </source>
</evidence>
<keyword evidence="6 11" id="KW-0547">Nucleotide-binding</keyword>
<dbReference type="InterPro" id="IPR032810">
    <property type="entry name" value="CCA-adding_enz_C"/>
</dbReference>
<comment type="catalytic activity">
    <reaction evidence="11">
        <text>a tRNA with a 3' CCA end + 2 CTP + ATP = a tRNA with a 3' CCACCA end + 3 diphosphate</text>
        <dbReference type="Rhea" id="RHEA:76235"/>
        <dbReference type="Rhea" id="RHEA-COMP:10468"/>
        <dbReference type="Rhea" id="RHEA-COMP:18655"/>
        <dbReference type="ChEBI" id="CHEBI:30616"/>
        <dbReference type="ChEBI" id="CHEBI:33019"/>
        <dbReference type="ChEBI" id="CHEBI:37563"/>
        <dbReference type="ChEBI" id="CHEBI:83071"/>
        <dbReference type="ChEBI" id="CHEBI:195187"/>
    </reaction>
</comment>
<keyword evidence="7 11" id="KW-0692">RNA repair</keyword>
<dbReference type="InterPro" id="IPR023068">
    <property type="entry name" value="CCA-adding_enz_firmicutes"/>
</dbReference>
<dbReference type="Gene3D" id="3.30.460.10">
    <property type="entry name" value="Beta Polymerase, domain 2"/>
    <property type="match status" value="1"/>
</dbReference>
<evidence type="ECO:0000259" key="12">
    <source>
        <dbReference type="Pfam" id="PF01743"/>
    </source>
</evidence>
<comment type="similarity">
    <text evidence="11">Belongs to the tRNA nucleotidyltransferase/poly(A) polymerase family. Bacterial CCA-adding enzyme type 3 subfamily.</text>
</comment>
<evidence type="ECO:0000256" key="6">
    <source>
        <dbReference type="ARBA" id="ARBA00022741"/>
    </source>
</evidence>
<dbReference type="Pfam" id="PF01743">
    <property type="entry name" value="PolyA_pol"/>
    <property type="match status" value="1"/>
</dbReference>
<dbReference type="GO" id="GO:0001680">
    <property type="term" value="P:tRNA 3'-terminal CCA addition"/>
    <property type="evidence" value="ECO:0007669"/>
    <property type="project" value="UniProtKB-UniRule"/>
</dbReference>
<keyword evidence="10 11" id="KW-0694">RNA-binding</keyword>
<dbReference type="RefSeq" id="WP_132008977.1">
    <property type="nucleotide sequence ID" value="NZ_JABUHM010000008.1"/>
</dbReference>
<dbReference type="SUPFAM" id="SSF81301">
    <property type="entry name" value="Nucleotidyltransferase"/>
    <property type="match status" value="1"/>
</dbReference>
<evidence type="ECO:0000256" key="8">
    <source>
        <dbReference type="ARBA" id="ARBA00022840"/>
    </source>
</evidence>
<proteinExistence type="inferred from homology"/>
<feature type="binding site" evidence="11">
    <location>
        <position position="111"/>
    </location>
    <ligand>
        <name>CTP</name>
        <dbReference type="ChEBI" id="CHEBI:37563"/>
    </ligand>
</feature>
<evidence type="ECO:0000259" key="14">
    <source>
        <dbReference type="Pfam" id="PF13735"/>
    </source>
</evidence>
<feature type="binding site" evidence="11">
    <location>
        <position position="27"/>
    </location>
    <ligand>
        <name>CTP</name>
        <dbReference type="ChEBI" id="CHEBI:37563"/>
    </ligand>
</feature>
<evidence type="ECO:0000256" key="5">
    <source>
        <dbReference type="ARBA" id="ARBA00022723"/>
    </source>
</evidence>
<evidence type="ECO:0000256" key="3">
    <source>
        <dbReference type="ARBA" id="ARBA00022694"/>
    </source>
</evidence>
<dbReference type="InterPro" id="IPR043519">
    <property type="entry name" value="NT_sf"/>
</dbReference>
<dbReference type="CDD" id="cd05398">
    <property type="entry name" value="NT_ClassII-CCAase"/>
    <property type="match status" value="1"/>
</dbReference>
<feature type="binding site" evidence="11">
    <location>
        <position position="40"/>
    </location>
    <ligand>
        <name>Mg(2+)</name>
        <dbReference type="ChEBI" id="CHEBI:18420"/>
    </ligand>
</feature>
<comment type="function">
    <text evidence="11">Catalyzes the addition and repair of the essential 3'-terminal CCA sequence in tRNAs without using a nucleic acid template. Adds these three nucleotides in the order of C, C, and A to the tRNA nucleotide-73, using CTP and ATP as substrates and producing inorganic pyrophosphate. tRNA 3'-terminal CCA addition is required both for tRNA processing and repair. Also involved in tRNA surveillance by mediating tandem CCA addition to generate a CCACCA at the 3' terminus of unstable tRNAs. While stable tRNAs receive only 3'-terminal CCA, unstable tRNAs are marked with CCACCA and rapidly degraded.</text>
</comment>
<feature type="binding site" evidence="11">
    <location>
        <position position="30"/>
    </location>
    <ligand>
        <name>CTP</name>
        <dbReference type="ChEBI" id="CHEBI:37563"/>
    </ligand>
</feature>
<evidence type="ECO:0000256" key="7">
    <source>
        <dbReference type="ARBA" id="ARBA00022800"/>
    </source>
</evidence>
<feature type="domain" description="Poly A polymerase head" evidence="12">
    <location>
        <begin position="22"/>
        <end position="141"/>
    </location>
</feature>
<feature type="binding site" evidence="11">
    <location>
        <position position="42"/>
    </location>
    <ligand>
        <name>Mg(2+)</name>
        <dbReference type="ChEBI" id="CHEBI:18420"/>
    </ligand>
</feature>
<evidence type="ECO:0000256" key="9">
    <source>
        <dbReference type="ARBA" id="ARBA00022842"/>
    </source>
</evidence>
<keyword evidence="8 11" id="KW-0067">ATP-binding</keyword>
<feature type="binding site" evidence="11">
    <location>
        <position position="30"/>
    </location>
    <ligand>
        <name>ATP</name>
        <dbReference type="ChEBI" id="CHEBI:30616"/>
    </ligand>
</feature>
<evidence type="ECO:0000256" key="4">
    <source>
        <dbReference type="ARBA" id="ARBA00022695"/>
    </source>
</evidence>
<keyword evidence="5 11" id="KW-0479">Metal-binding</keyword>
<dbReference type="AlphaFoldDB" id="A0A4R2B930"/>
<dbReference type="EMBL" id="SLVV01000009">
    <property type="protein sequence ID" value="TCN23066.1"/>
    <property type="molecule type" value="Genomic_DNA"/>
</dbReference>
<dbReference type="GO" id="GO:0004810">
    <property type="term" value="F:CCA tRNA nucleotidyltransferase activity"/>
    <property type="evidence" value="ECO:0007669"/>
    <property type="project" value="UniProtKB-UniRule"/>
</dbReference>
<keyword evidence="16" id="KW-1185">Reference proteome</keyword>
<dbReference type="Gene3D" id="1.20.58.560">
    <property type="match status" value="1"/>
</dbReference>
<dbReference type="GO" id="GO:0005524">
    <property type="term" value="F:ATP binding"/>
    <property type="evidence" value="ECO:0007669"/>
    <property type="project" value="UniProtKB-UniRule"/>
</dbReference>
<feature type="domain" description="CCA-adding enzyme C-terminal" evidence="14">
    <location>
        <begin position="247"/>
        <end position="391"/>
    </location>
</feature>
<keyword evidence="3 11" id="KW-0819">tRNA processing</keyword>
<dbReference type="InterPro" id="IPR002646">
    <property type="entry name" value="PolA_pol_head_dom"/>
</dbReference>
<comment type="miscellaneous">
    <text evidence="11">A single active site specifically recognizes both ATP and CTP and is responsible for their addition.</text>
</comment>
<evidence type="ECO:0000256" key="1">
    <source>
        <dbReference type="ARBA" id="ARBA00001946"/>
    </source>
</evidence>
<reference evidence="15 16" key="1">
    <citation type="journal article" date="2015" name="Stand. Genomic Sci.">
        <title>Genomic Encyclopedia of Bacterial and Archaeal Type Strains, Phase III: the genomes of soil and plant-associated and newly described type strains.</title>
        <authorList>
            <person name="Whitman W.B."/>
            <person name="Woyke T."/>
            <person name="Klenk H.P."/>
            <person name="Zhou Y."/>
            <person name="Lilburn T.G."/>
            <person name="Beck B.J."/>
            <person name="De Vos P."/>
            <person name="Vandamme P."/>
            <person name="Eisen J.A."/>
            <person name="Garrity G."/>
            <person name="Hugenholtz P."/>
            <person name="Kyrpides N.C."/>
        </authorList>
    </citation>
    <scope>NUCLEOTIDE SEQUENCE [LARGE SCALE GENOMIC DNA]</scope>
    <source>
        <strain evidence="15 16">CV53</strain>
    </source>
</reference>
<name>A0A4R2B930_9BACI</name>
<feature type="binding site" evidence="11">
    <location>
        <position position="163"/>
    </location>
    <ligand>
        <name>ATP</name>
        <dbReference type="ChEBI" id="CHEBI:30616"/>
    </ligand>
</feature>
<dbReference type="InterPro" id="IPR032828">
    <property type="entry name" value="PolyA_RNA-bd"/>
</dbReference>
<feature type="binding site" evidence="11">
    <location>
        <position position="154"/>
    </location>
    <ligand>
        <name>ATP</name>
        <dbReference type="ChEBI" id="CHEBI:30616"/>
    </ligand>
</feature>
<dbReference type="Proteomes" id="UP000295689">
    <property type="component" value="Unassembled WGS sequence"/>
</dbReference>
<dbReference type="GO" id="GO:0000049">
    <property type="term" value="F:tRNA binding"/>
    <property type="evidence" value="ECO:0007669"/>
    <property type="project" value="UniProtKB-UniRule"/>
</dbReference>
<feature type="domain" description="tRNA nucleotidyltransferase/poly(A) polymerase RNA and SrmB- binding" evidence="13">
    <location>
        <begin position="169"/>
        <end position="227"/>
    </location>
</feature>
<evidence type="ECO:0000259" key="13">
    <source>
        <dbReference type="Pfam" id="PF12627"/>
    </source>
</evidence>
<dbReference type="Pfam" id="PF12627">
    <property type="entry name" value="PolyA_pol_RNAbd"/>
    <property type="match status" value="1"/>
</dbReference>
<keyword evidence="9 11" id="KW-0460">Magnesium</keyword>
<comment type="cofactor">
    <cofactor evidence="1 11">
        <name>Mg(2+)</name>
        <dbReference type="ChEBI" id="CHEBI:18420"/>
    </cofactor>
</comment>
<feature type="binding site" evidence="11">
    <location>
        <position position="160"/>
    </location>
    <ligand>
        <name>ATP</name>
        <dbReference type="ChEBI" id="CHEBI:30616"/>
    </ligand>
</feature>
<organism evidence="15 16">
    <name type="scientific">Mesobacillus foraminis</name>
    <dbReference type="NCBI Taxonomy" id="279826"/>
    <lineage>
        <taxon>Bacteria</taxon>
        <taxon>Bacillati</taxon>
        <taxon>Bacillota</taxon>
        <taxon>Bacilli</taxon>
        <taxon>Bacillales</taxon>
        <taxon>Bacillaceae</taxon>
        <taxon>Mesobacillus</taxon>
    </lineage>
</organism>
<dbReference type="PANTHER" id="PTHR46173">
    <property type="entry name" value="CCA TRNA NUCLEOTIDYLTRANSFERASE 1, MITOCHONDRIAL"/>
    <property type="match status" value="1"/>
</dbReference>
<dbReference type="HAMAP" id="MF_01263">
    <property type="entry name" value="CCA_bact_type3"/>
    <property type="match status" value="1"/>
</dbReference>
<dbReference type="GO" id="GO:0000287">
    <property type="term" value="F:magnesium ion binding"/>
    <property type="evidence" value="ECO:0007669"/>
    <property type="project" value="UniProtKB-UniRule"/>
</dbReference>
<evidence type="ECO:0000256" key="11">
    <source>
        <dbReference type="HAMAP-Rule" id="MF_01263"/>
    </source>
</evidence>
<gene>
    <name evidence="11" type="primary">cca</name>
    <name evidence="15" type="ORF">EV146_109224</name>
</gene>
<dbReference type="SUPFAM" id="SSF81891">
    <property type="entry name" value="Poly A polymerase C-terminal region-like"/>
    <property type="match status" value="1"/>
</dbReference>
<evidence type="ECO:0000313" key="15">
    <source>
        <dbReference type="EMBL" id="TCN23066.1"/>
    </source>
</evidence>
<evidence type="ECO:0000256" key="2">
    <source>
        <dbReference type="ARBA" id="ARBA00022679"/>
    </source>
</evidence>
<comment type="catalytic activity">
    <reaction evidence="11">
        <text>a tRNA precursor + 2 CTP + ATP = a tRNA with a 3' CCA end + 3 diphosphate</text>
        <dbReference type="Rhea" id="RHEA:14433"/>
        <dbReference type="Rhea" id="RHEA-COMP:10465"/>
        <dbReference type="Rhea" id="RHEA-COMP:10468"/>
        <dbReference type="ChEBI" id="CHEBI:30616"/>
        <dbReference type="ChEBI" id="CHEBI:33019"/>
        <dbReference type="ChEBI" id="CHEBI:37563"/>
        <dbReference type="ChEBI" id="CHEBI:74896"/>
        <dbReference type="ChEBI" id="CHEBI:83071"/>
        <dbReference type="EC" id="2.7.7.72"/>
    </reaction>
</comment>
<dbReference type="InterPro" id="IPR050264">
    <property type="entry name" value="Bact_CCA-adding_enz_type3_sf"/>
</dbReference>
<dbReference type="Pfam" id="PF13735">
    <property type="entry name" value="tRNA_NucTran2_2"/>
    <property type="match status" value="1"/>
</dbReference>
<dbReference type="GO" id="GO:0042245">
    <property type="term" value="P:RNA repair"/>
    <property type="evidence" value="ECO:0007669"/>
    <property type="project" value="UniProtKB-KW"/>
</dbReference>
<accession>A0A4R2B930</accession>
<dbReference type="NCBIfam" id="NF009814">
    <property type="entry name" value="PRK13299.1"/>
    <property type="match status" value="1"/>
</dbReference>
<dbReference type="PANTHER" id="PTHR46173:SF1">
    <property type="entry name" value="CCA TRNA NUCLEOTIDYLTRANSFERASE 1, MITOCHONDRIAL"/>
    <property type="match status" value="1"/>
</dbReference>